<dbReference type="Gene3D" id="4.10.60.10">
    <property type="entry name" value="Zinc finger, CCHC-type"/>
    <property type="match status" value="1"/>
</dbReference>
<evidence type="ECO:0000256" key="2">
    <source>
        <dbReference type="SAM" id="MobiDB-lite"/>
    </source>
</evidence>
<dbReference type="EMBL" id="BQNB010017933">
    <property type="protein sequence ID" value="GJT68826.1"/>
    <property type="molecule type" value="Genomic_DNA"/>
</dbReference>
<dbReference type="InterPro" id="IPR036875">
    <property type="entry name" value="Znf_CCHC_sf"/>
</dbReference>
<sequence>MMPSTSQDEIPPPPPPPPSSSQTPAQPTPHTVSTIKLPILKKGEYDIWAMKMEHYLAHTDYPIWEVIQNGNGPVSITTDTSGQIKVLPPRTAEEIVARERERKARTTLLMALPEDHLAKFHKMTDAKEMWDAIKSRFGGNDESKKMQKYILKQQFEGFSVSNTEGLHKGYDRFQSLLSQLEIHGAGVSNEDANQKFLRSLPSAWSQVSLIMRTKPGVDTLSFDDLYNNLRVFESDIKGSTASSSSSPQNVAFVSENTNSTNEVSTAYCIPNLSGQNTKYEQTSSYSLLANQSSCPQLDHEDLEQIDEYDLEEMDLKWQVAMISMRMKKFYKKTGRKLQFDAKEAVGFDKTKVECYNCHKTGHFARECRIKGSQDNKRKDAWNSGNKNGSITGPKEDSKALVKIDGEGVDWTNHSEDEDYALMAYNSSDSDTECIPSELVSEPVVNESNVECQPKVWSDAPIIEEYESDSEDEFSSGVVKMGTCCKHRDYPHRALKNKGIVDSVGCSRHLTKKHEWWNGNKPTLLNFKTLMWPCLLSWRYKGIKREYSNARTPQQNGVAERKNRTLIEAARTMLADSFLPNTSSGWKRDLLCTQFGLYASIITPALKSDDKREGQERKNKSLWMNLKDLRDKKRKLMRKLKLSGRSLRPWLYKKELLRLAVLTFLVLLAPAKASSTNLVNTVSIPVSTASPYEGLSLSDPTNLRR</sequence>
<gene>
    <name evidence="4" type="ORF">Tco_1020306</name>
</gene>
<keyword evidence="1" id="KW-0863">Zinc-finger</keyword>
<evidence type="ECO:0000313" key="4">
    <source>
        <dbReference type="EMBL" id="GJT68826.1"/>
    </source>
</evidence>
<accession>A0ABQ5FZN7</accession>
<dbReference type="Gene3D" id="3.30.420.10">
    <property type="entry name" value="Ribonuclease H-like superfamily/Ribonuclease H"/>
    <property type="match status" value="1"/>
</dbReference>
<keyword evidence="1" id="KW-0479">Metal-binding</keyword>
<keyword evidence="5" id="KW-1185">Reference proteome</keyword>
<comment type="caution">
    <text evidence="4">The sequence shown here is derived from an EMBL/GenBank/DDBJ whole genome shotgun (WGS) entry which is preliminary data.</text>
</comment>
<organism evidence="4 5">
    <name type="scientific">Tanacetum coccineum</name>
    <dbReference type="NCBI Taxonomy" id="301880"/>
    <lineage>
        <taxon>Eukaryota</taxon>
        <taxon>Viridiplantae</taxon>
        <taxon>Streptophyta</taxon>
        <taxon>Embryophyta</taxon>
        <taxon>Tracheophyta</taxon>
        <taxon>Spermatophyta</taxon>
        <taxon>Magnoliopsida</taxon>
        <taxon>eudicotyledons</taxon>
        <taxon>Gunneridae</taxon>
        <taxon>Pentapetalae</taxon>
        <taxon>asterids</taxon>
        <taxon>campanulids</taxon>
        <taxon>Asterales</taxon>
        <taxon>Asteraceae</taxon>
        <taxon>Asteroideae</taxon>
        <taxon>Anthemideae</taxon>
        <taxon>Anthemidinae</taxon>
        <taxon>Tanacetum</taxon>
    </lineage>
</organism>
<dbReference type="PANTHER" id="PTHR35317:SF23">
    <property type="entry name" value="OS04G0629600 PROTEIN"/>
    <property type="match status" value="1"/>
</dbReference>
<dbReference type="Pfam" id="PF14223">
    <property type="entry name" value="Retrotran_gag_2"/>
    <property type="match status" value="1"/>
</dbReference>
<dbReference type="InterPro" id="IPR001878">
    <property type="entry name" value="Znf_CCHC"/>
</dbReference>
<feature type="region of interest" description="Disordered" evidence="2">
    <location>
        <begin position="374"/>
        <end position="398"/>
    </location>
</feature>
<reference evidence="4" key="1">
    <citation type="journal article" date="2022" name="Int. J. Mol. Sci.">
        <title>Draft Genome of Tanacetum Coccineum: Genomic Comparison of Closely Related Tanacetum-Family Plants.</title>
        <authorList>
            <person name="Yamashiro T."/>
            <person name="Shiraishi A."/>
            <person name="Nakayama K."/>
            <person name="Satake H."/>
        </authorList>
    </citation>
    <scope>NUCLEOTIDE SEQUENCE</scope>
</reference>
<feature type="compositionally biased region" description="Pro residues" evidence="2">
    <location>
        <begin position="10"/>
        <end position="19"/>
    </location>
</feature>
<proteinExistence type="predicted"/>
<dbReference type="InterPro" id="IPR012337">
    <property type="entry name" value="RNaseH-like_sf"/>
</dbReference>
<dbReference type="Pfam" id="PF00098">
    <property type="entry name" value="zf-CCHC"/>
    <property type="match status" value="1"/>
</dbReference>
<dbReference type="SUPFAM" id="SSF57756">
    <property type="entry name" value="Retrovirus zinc finger-like domains"/>
    <property type="match status" value="1"/>
</dbReference>
<dbReference type="PROSITE" id="PS50158">
    <property type="entry name" value="ZF_CCHC"/>
    <property type="match status" value="1"/>
</dbReference>
<keyword evidence="1" id="KW-0862">Zinc</keyword>
<evidence type="ECO:0000259" key="3">
    <source>
        <dbReference type="PROSITE" id="PS50158"/>
    </source>
</evidence>
<feature type="region of interest" description="Disordered" evidence="2">
    <location>
        <begin position="1"/>
        <end position="33"/>
    </location>
</feature>
<evidence type="ECO:0000313" key="5">
    <source>
        <dbReference type="Proteomes" id="UP001151760"/>
    </source>
</evidence>
<protein>
    <submittedName>
        <fullName evidence="4">Ribonuclease H-like domain-containing protein</fullName>
    </submittedName>
</protein>
<dbReference type="SMART" id="SM00343">
    <property type="entry name" value="ZnF_C2HC"/>
    <property type="match status" value="1"/>
</dbReference>
<feature type="compositionally biased region" description="Low complexity" evidence="2">
    <location>
        <begin position="20"/>
        <end position="29"/>
    </location>
</feature>
<dbReference type="Proteomes" id="UP001151760">
    <property type="component" value="Unassembled WGS sequence"/>
</dbReference>
<dbReference type="PANTHER" id="PTHR35317">
    <property type="entry name" value="OS04G0629600 PROTEIN"/>
    <property type="match status" value="1"/>
</dbReference>
<feature type="domain" description="CCHC-type" evidence="3">
    <location>
        <begin position="354"/>
        <end position="368"/>
    </location>
</feature>
<evidence type="ECO:0000256" key="1">
    <source>
        <dbReference type="PROSITE-ProRule" id="PRU00047"/>
    </source>
</evidence>
<reference evidence="4" key="2">
    <citation type="submission" date="2022-01" db="EMBL/GenBank/DDBJ databases">
        <authorList>
            <person name="Yamashiro T."/>
            <person name="Shiraishi A."/>
            <person name="Satake H."/>
            <person name="Nakayama K."/>
        </authorList>
    </citation>
    <scope>NUCLEOTIDE SEQUENCE</scope>
</reference>
<dbReference type="InterPro" id="IPR036397">
    <property type="entry name" value="RNaseH_sf"/>
</dbReference>
<dbReference type="SUPFAM" id="SSF53098">
    <property type="entry name" value="Ribonuclease H-like"/>
    <property type="match status" value="1"/>
</dbReference>
<name>A0ABQ5FZN7_9ASTR</name>